<evidence type="ECO:0000256" key="1">
    <source>
        <dbReference type="SAM" id="MobiDB-lite"/>
    </source>
</evidence>
<feature type="compositionally biased region" description="Low complexity" evidence="1">
    <location>
        <begin position="175"/>
        <end position="187"/>
    </location>
</feature>
<evidence type="ECO:0000313" key="2">
    <source>
        <dbReference type="Proteomes" id="UP001165780"/>
    </source>
</evidence>
<organism evidence="2 3">
    <name type="scientific">Panthera pardus</name>
    <name type="common">Leopard</name>
    <name type="synonym">Felis pardus</name>
    <dbReference type="NCBI Taxonomy" id="9691"/>
    <lineage>
        <taxon>Eukaryota</taxon>
        <taxon>Metazoa</taxon>
        <taxon>Chordata</taxon>
        <taxon>Craniata</taxon>
        <taxon>Vertebrata</taxon>
        <taxon>Euteleostomi</taxon>
        <taxon>Mammalia</taxon>
        <taxon>Eutheria</taxon>
        <taxon>Laurasiatheria</taxon>
        <taxon>Carnivora</taxon>
        <taxon>Feliformia</taxon>
        <taxon>Felidae</taxon>
        <taxon>Pantherinae</taxon>
        <taxon>Panthera</taxon>
    </lineage>
</organism>
<protein>
    <submittedName>
        <fullName evidence="3">Translation initiation factor IF-2-like</fullName>
    </submittedName>
</protein>
<feature type="region of interest" description="Disordered" evidence="1">
    <location>
        <begin position="137"/>
        <end position="239"/>
    </location>
</feature>
<dbReference type="AlphaFoldDB" id="A0A9W2UGR1"/>
<reference evidence="3" key="1">
    <citation type="submission" date="2025-08" db="UniProtKB">
        <authorList>
            <consortium name="RefSeq"/>
        </authorList>
    </citation>
    <scope>IDENTIFICATION</scope>
    <source>
        <tissue evidence="3">Whole blood</tissue>
    </source>
</reference>
<proteinExistence type="predicted"/>
<accession>A0A9W2UGR1</accession>
<gene>
    <name evidence="3" type="primary">LOC128773000</name>
</gene>
<name>A0A9W2UGR1_PANPR</name>
<evidence type="ECO:0000313" key="3">
    <source>
        <dbReference type="RefSeq" id="XP_053745313.1"/>
    </source>
</evidence>
<dbReference type="RefSeq" id="XP_053745313.1">
    <property type="nucleotide sequence ID" value="XM_053889338.1"/>
</dbReference>
<keyword evidence="2" id="KW-1185">Reference proteome</keyword>
<dbReference type="GeneID" id="128773000"/>
<sequence length="239" mass="24162">MGTDGGSGANTPGVCFAGKSFPEDFPGLPLSCLSLPGCFSQTQDAGYGEAELAARIPAWSRGCGPQEPLSLHCLLPASSSARPLLQILSPHPPDLSAPRRCPLASESGTKTPKGGLRAGAAGLGACRVWSPVSLTKLRRPAGDGAPAKLASRSCPAPLRKAQAGSFRGSRRQARARAAAAASRSPGATPAPPAPLRAPPPPLGQLPAGERAGTGGRSGPWRPTEEERGGPGRPPPQQSG</sequence>
<dbReference type="Proteomes" id="UP001165780">
    <property type="component" value="Unplaced"/>
</dbReference>
<feature type="compositionally biased region" description="Pro residues" evidence="1">
    <location>
        <begin position="188"/>
        <end position="203"/>
    </location>
</feature>
<feature type="region of interest" description="Disordered" evidence="1">
    <location>
        <begin position="90"/>
        <end position="116"/>
    </location>
</feature>